<feature type="non-terminal residue" evidence="8">
    <location>
        <position position="203"/>
    </location>
</feature>
<dbReference type="PANTHER" id="PTHR33048:SF156">
    <property type="entry name" value="INTEGRAL MEMBRANE PROTEIN"/>
    <property type="match status" value="1"/>
</dbReference>
<keyword evidence="4 6" id="KW-0472">Membrane</keyword>
<dbReference type="EMBL" id="ML977576">
    <property type="protein sequence ID" value="KAF2002604.1"/>
    <property type="molecule type" value="Genomic_DNA"/>
</dbReference>
<feature type="transmembrane region" description="Helical" evidence="6">
    <location>
        <begin position="171"/>
        <end position="195"/>
    </location>
</feature>
<name>A0A6A5WNZ2_9PLEO</name>
<feature type="transmembrane region" description="Helical" evidence="6">
    <location>
        <begin position="141"/>
        <end position="165"/>
    </location>
</feature>
<evidence type="ECO:0000256" key="4">
    <source>
        <dbReference type="ARBA" id="ARBA00023136"/>
    </source>
</evidence>
<keyword evidence="2 6" id="KW-0812">Transmembrane</keyword>
<accession>A0A6A5WNZ2</accession>
<dbReference type="InterPro" id="IPR049326">
    <property type="entry name" value="Rhodopsin_dom_fungi"/>
</dbReference>
<proteinExistence type="inferred from homology"/>
<organism evidence="8 9">
    <name type="scientific">Amniculicola lignicola CBS 123094</name>
    <dbReference type="NCBI Taxonomy" id="1392246"/>
    <lineage>
        <taxon>Eukaryota</taxon>
        <taxon>Fungi</taxon>
        <taxon>Dikarya</taxon>
        <taxon>Ascomycota</taxon>
        <taxon>Pezizomycotina</taxon>
        <taxon>Dothideomycetes</taxon>
        <taxon>Pleosporomycetidae</taxon>
        <taxon>Pleosporales</taxon>
        <taxon>Amniculicolaceae</taxon>
        <taxon>Amniculicola</taxon>
    </lineage>
</organism>
<evidence type="ECO:0000259" key="7">
    <source>
        <dbReference type="Pfam" id="PF20684"/>
    </source>
</evidence>
<reference evidence="8" key="1">
    <citation type="journal article" date="2020" name="Stud. Mycol.">
        <title>101 Dothideomycetes genomes: a test case for predicting lifestyles and emergence of pathogens.</title>
        <authorList>
            <person name="Haridas S."/>
            <person name="Albert R."/>
            <person name="Binder M."/>
            <person name="Bloem J."/>
            <person name="Labutti K."/>
            <person name="Salamov A."/>
            <person name="Andreopoulos B."/>
            <person name="Baker S."/>
            <person name="Barry K."/>
            <person name="Bills G."/>
            <person name="Bluhm B."/>
            <person name="Cannon C."/>
            <person name="Castanera R."/>
            <person name="Culley D."/>
            <person name="Daum C."/>
            <person name="Ezra D."/>
            <person name="Gonzalez J."/>
            <person name="Henrissat B."/>
            <person name="Kuo A."/>
            <person name="Liang C."/>
            <person name="Lipzen A."/>
            <person name="Lutzoni F."/>
            <person name="Magnuson J."/>
            <person name="Mondo S."/>
            <person name="Nolan M."/>
            <person name="Ohm R."/>
            <person name="Pangilinan J."/>
            <person name="Park H.-J."/>
            <person name="Ramirez L."/>
            <person name="Alfaro M."/>
            <person name="Sun H."/>
            <person name="Tritt A."/>
            <person name="Yoshinaga Y."/>
            <person name="Zwiers L.-H."/>
            <person name="Turgeon B."/>
            <person name="Goodwin S."/>
            <person name="Spatafora J."/>
            <person name="Crous P."/>
            <person name="Grigoriev I."/>
        </authorList>
    </citation>
    <scope>NUCLEOTIDE SEQUENCE</scope>
    <source>
        <strain evidence="8">CBS 123094</strain>
    </source>
</reference>
<dbReference type="GO" id="GO:0016020">
    <property type="term" value="C:membrane"/>
    <property type="evidence" value="ECO:0007669"/>
    <property type="project" value="UniProtKB-SubCell"/>
</dbReference>
<evidence type="ECO:0000313" key="8">
    <source>
        <dbReference type="EMBL" id="KAF2002604.1"/>
    </source>
</evidence>
<keyword evidence="3 6" id="KW-1133">Transmembrane helix</keyword>
<feature type="transmembrane region" description="Helical" evidence="6">
    <location>
        <begin position="59"/>
        <end position="81"/>
    </location>
</feature>
<dbReference type="InterPro" id="IPR052337">
    <property type="entry name" value="SAT4-like"/>
</dbReference>
<keyword evidence="9" id="KW-1185">Reference proteome</keyword>
<evidence type="ECO:0000256" key="6">
    <source>
        <dbReference type="SAM" id="Phobius"/>
    </source>
</evidence>
<dbReference type="OrthoDB" id="5329176at2759"/>
<comment type="subcellular location">
    <subcellularLocation>
        <location evidence="1">Membrane</location>
        <topology evidence="1">Multi-pass membrane protein</topology>
    </subcellularLocation>
</comment>
<feature type="transmembrane region" description="Helical" evidence="6">
    <location>
        <begin position="31"/>
        <end position="52"/>
    </location>
</feature>
<evidence type="ECO:0000256" key="2">
    <source>
        <dbReference type="ARBA" id="ARBA00022692"/>
    </source>
</evidence>
<evidence type="ECO:0000256" key="5">
    <source>
        <dbReference type="ARBA" id="ARBA00038359"/>
    </source>
</evidence>
<dbReference type="Pfam" id="PF20684">
    <property type="entry name" value="Fung_rhodopsin"/>
    <property type="match status" value="1"/>
</dbReference>
<dbReference type="PANTHER" id="PTHR33048">
    <property type="entry name" value="PTH11-LIKE INTEGRAL MEMBRANE PROTEIN (AFU_ORTHOLOGUE AFUA_5G11245)"/>
    <property type="match status" value="1"/>
</dbReference>
<dbReference type="Proteomes" id="UP000799779">
    <property type="component" value="Unassembled WGS sequence"/>
</dbReference>
<evidence type="ECO:0000313" key="9">
    <source>
        <dbReference type="Proteomes" id="UP000799779"/>
    </source>
</evidence>
<feature type="domain" description="Rhodopsin" evidence="7">
    <location>
        <begin position="4"/>
        <end position="203"/>
    </location>
</feature>
<evidence type="ECO:0000256" key="3">
    <source>
        <dbReference type="ARBA" id="ARBA00022989"/>
    </source>
</evidence>
<gene>
    <name evidence="8" type="ORF">P154DRAFT_462026</name>
</gene>
<evidence type="ECO:0000256" key="1">
    <source>
        <dbReference type="ARBA" id="ARBA00004141"/>
    </source>
</evidence>
<comment type="similarity">
    <text evidence="5">Belongs to the SAT4 family.</text>
</comment>
<protein>
    <recommendedName>
        <fullName evidence="7">Rhodopsin domain-containing protein</fullName>
    </recommendedName>
</protein>
<sequence length="203" mass="22844">MITIGGAGYHVTSLNPDTLRTLLQLIKAHEMIYTASIAFPKLAILCLYWRLFTSKWSRFILLLTGLIVIGTCLFGLIMAFANCQPFTSFWDLKVHGHCKVDVMTVFRYYSIPNIVTDAIMIVLPIPALWKLQLEVLTKLDIFLTFMISSAGIVTAILRFLSFIQIDAFKDISYLCVTATSWTVIEAGTYLIAATIPTLRPLLR</sequence>
<dbReference type="AlphaFoldDB" id="A0A6A5WNZ2"/>